<evidence type="ECO:0000256" key="5">
    <source>
        <dbReference type="ARBA" id="ARBA00022714"/>
    </source>
</evidence>
<comment type="cofactor">
    <cofactor evidence="1">
        <name>Fe cation</name>
        <dbReference type="ChEBI" id="CHEBI:24875"/>
    </cofactor>
</comment>
<gene>
    <name evidence="22" type="ORF">MVAC_10707</name>
</gene>
<evidence type="ECO:0000256" key="20">
    <source>
        <dbReference type="ARBA" id="ARBA00049548"/>
    </source>
</evidence>
<evidence type="ECO:0000256" key="15">
    <source>
        <dbReference type="ARBA" id="ARBA00025729"/>
    </source>
</evidence>
<dbReference type="SUPFAM" id="SSF50022">
    <property type="entry name" value="ISP domain"/>
    <property type="match status" value="1"/>
</dbReference>
<evidence type="ECO:0000256" key="9">
    <source>
        <dbReference type="ARBA" id="ARBA00023002"/>
    </source>
</evidence>
<evidence type="ECO:0000256" key="18">
    <source>
        <dbReference type="ARBA" id="ARBA00046982"/>
    </source>
</evidence>
<evidence type="ECO:0000256" key="13">
    <source>
        <dbReference type="ARBA" id="ARBA00023221"/>
    </source>
</evidence>
<evidence type="ECO:0000256" key="11">
    <source>
        <dbReference type="ARBA" id="ARBA00023014"/>
    </source>
</evidence>
<comment type="catalytic activity">
    <reaction evidence="19">
        <text>cholesterol + NADH + O2 + H(+) = 7-dehydrocholesterol + NAD(+) + 2 H2O</text>
        <dbReference type="Rhea" id="RHEA:51644"/>
        <dbReference type="ChEBI" id="CHEBI:15377"/>
        <dbReference type="ChEBI" id="CHEBI:15378"/>
        <dbReference type="ChEBI" id="CHEBI:15379"/>
        <dbReference type="ChEBI" id="CHEBI:16113"/>
        <dbReference type="ChEBI" id="CHEBI:17759"/>
        <dbReference type="ChEBI" id="CHEBI:57540"/>
        <dbReference type="ChEBI" id="CHEBI:57945"/>
        <dbReference type="EC" id="1.14.19.21"/>
    </reaction>
    <physiologicalReaction direction="left-to-right" evidence="19">
        <dbReference type="Rhea" id="RHEA:51645"/>
    </physiologicalReaction>
</comment>
<keyword evidence="8" id="KW-1133">Transmembrane helix</keyword>
<evidence type="ECO:0000259" key="21">
    <source>
        <dbReference type="PROSITE" id="PS51296"/>
    </source>
</evidence>
<keyword evidence="10" id="KW-0408">Iron</keyword>
<keyword evidence="4" id="KW-0812">Transmembrane</keyword>
<dbReference type="Proteomes" id="UP000006072">
    <property type="component" value="Unassembled WGS sequence"/>
</dbReference>
<dbReference type="GO" id="GO:0170056">
    <property type="term" value="F:cholesterol 7-desaturase [NAD(P)H] activity"/>
    <property type="evidence" value="ECO:0007669"/>
    <property type="project" value="UniProtKB-EC"/>
</dbReference>
<evidence type="ECO:0000313" key="23">
    <source>
        <dbReference type="Proteomes" id="UP000006072"/>
    </source>
</evidence>
<dbReference type="SUPFAM" id="SSF55961">
    <property type="entry name" value="Bet v1-like"/>
    <property type="match status" value="1"/>
</dbReference>
<evidence type="ECO:0000256" key="12">
    <source>
        <dbReference type="ARBA" id="ARBA00023136"/>
    </source>
</evidence>
<dbReference type="Pfam" id="PF19298">
    <property type="entry name" value="KshA_C"/>
    <property type="match status" value="1"/>
</dbReference>
<evidence type="ECO:0000256" key="4">
    <source>
        <dbReference type="ARBA" id="ARBA00022692"/>
    </source>
</evidence>
<comment type="subunit">
    <text evidence="18">Homotrimer. The two-component system 3-ketosteroid-9-alpha-monooxygenase is composed of an oxygenase component KshA and a reductase component KshB.</text>
</comment>
<keyword evidence="13" id="KW-0443">Lipid metabolism</keyword>
<evidence type="ECO:0000256" key="3">
    <source>
        <dbReference type="ARBA" id="ARBA00004972"/>
    </source>
</evidence>
<name>K0US94_MYCVA</name>
<evidence type="ECO:0000256" key="17">
    <source>
        <dbReference type="ARBA" id="ARBA00030944"/>
    </source>
</evidence>
<dbReference type="GO" id="GO:0008203">
    <property type="term" value="P:cholesterol metabolic process"/>
    <property type="evidence" value="ECO:0007669"/>
    <property type="project" value="InterPro"/>
</dbReference>
<organism evidence="22 23">
    <name type="scientific">Mycolicibacterium vaccae ATCC 25954</name>
    <dbReference type="NCBI Taxonomy" id="1194972"/>
    <lineage>
        <taxon>Bacteria</taxon>
        <taxon>Bacillati</taxon>
        <taxon>Actinomycetota</taxon>
        <taxon>Actinomycetes</taxon>
        <taxon>Mycobacteriales</taxon>
        <taxon>Mycobacteriaceae</taxon>
        <taxon>Mycolicibacterium</taxon>
    </lineage>
</organism>
<dbReference type="PANTHER" id="PTHR21266:SF32">
    <property type="entry name" value="CHOLESTEROL 7-DESATURASE NVD"/>
    <property type="match status" value="1"/>
</dbReference>
<dbReference type="eggNOG" id="COG4638">
    <property type="taxonomic scope" value="Bacteria"/>
</dbReference>
<dbReference type="GO" id="GO:0016020">
    <property type="term" value="C:membrane"/>
    <property type="evidence" value="ECO:0007669"/>
    <property type="project" value="UniProtKB-SubCell"/>
</dbReference>
<feature type="domain" description="Rieske" evidence="21">
    <location>
        <begin position="32"/>
        <end position="136"/>
    </location>
</feature>
<dbReference type="AlphaFoldDB" id="K0US94"/>
<comment type="catalytic activity">
    <reaction evidence="20">
        <text>cholesterol + NADPH + O2 + H(+) = 7-dehydrocholesterol + NADP(+) + 2 H2O</text>
        <dbReference type="Rhea" id="RHEA:45024"/>
        <dbReference type="ChEBI" id="CHEBI:15377"/>
        <dbReference type="ChEBI" id="CHEBI:15378"/>
        <dbReference type="ChEBI" id="CHEBI:15379"/>
        <dbReference type="ChEBI" id="CHEBI:16113"/>
        <dbReference type="ChEBI" id="CHEBI:17759"/>
        <dbReference type="ChEBI" id="CHEBI:57783"/>
        <dbReference type="ChEBI" id="CHEBI:58349"/>
        <dbReference type="EC" id="1.14.19.21"/>
    </reaction>
    <physiologicalReaction direction="left-to-right" evidence="20">
        <dbReference type="Rhea" id="RHEA:45025"/>
    </physiologicalReaction>
</comment>
<sequence length="360" mass="41313">MGDPADPLPRPPFVTPEGVVMKVPFTWKVTGWFMIGWSAEYEVGDVKALRYFGEDLAAYRDESGRLHVLEAHCKHLGAHIGHGGKVVGDCVECPFHGWRWGPDGANTYIPYQPDRPNRGLRLRSYPVKEQYGCIFMWHQPQGEDPQWELPDIFWKFPQFDTDANAYYRPYPEFSSRADAIPVHPQIVAENGPDSSHFRYVHGATVTPVCLHWEHVDEEWRFLTGWPDARSEDPDVMALKIHSHFSGLGFAMSAFEGSSNHRLIFACTPVDDEVSDMFYSIWWPKLPGETSDVPPPEVIEKVQRQFLKTVWEDCDIWRYQKYVENPPLAKIDAKPYMAMRKWALRFYEVPAEVPPAGATTA</sequence>
<dbReference type="PANTHER" id="PTHR21266">
    <property type="entry name" value="IRON-SULFUR DOMAIN CONTAINING PROTEIN"/>
    <property type="match status" value="1"/>
</dbReference>
<accession>K0US94</accession>
<evidence type="ECO:0000313" key="22">
    <source>
        <dbReference type="EMBL" id="EJZ09952.1"/>
    </source>
</evidence>
<evidence type="ECO:0000256" key="8">
    <source>
        <dbReference type="ARBA" id="ARBA00022989"/>
    </source>
</evidence>
<dbReference type="Pfam" id="PF00355">
    <property type="entry name" value="Rieske"/>
    <property type="match status" value="1"/>
</dbReference>
<dbReference type="GO" id="GO:0004497">
    <property type="term" value="F:monooxygenase activity"/>
    <property type="evidence" value="ECO:0007669"/>
    <property type="project" value="UniProtKB-ARBA"/>
</dbReference>
<keyword evidence="6" id="KW-0479">Metal-binding</keyword>
<dbReference type="InterPro" id="IPR045605">
    <property type="entry name" value="KshA-like_C"/>
</dbReference>
<dbReference type="GO" id="GO:0005737">
    <property type="term" value="C:cytoplasm"/>
    <property type="evidence" value="ECO:0007669"/>
    <property type="project" value="TreeGrafter"/>
</dbReference>
<keyword evidence="7" id="KW-0442">Lipid degradation</keyword>
<dbReference type="EMBL" id="ALQA01000018">
    <property type="protein sequence ID" value="EJZ09952.1"/>
    <property type="molecule type" value="Genomic_DNA"/>
</dbReference>
<keyword evidence="9" id="KW-0560">Oxidoreductase</keyword>
<dbReference type="GO" id="GO:0051537">
    <property type="term" value="F:2 iron, 2 sulfur cluster binding"/>
    <property type="evidence" value="ECO:0007669"/>
    <property type="project" value="UniProtKB-KW"/>
</dbReference>
<keyword evidence="23" id="KW-1185">Reference proteome</keyword>
<reference evidence="22 23" key="1">
    <citation type="journal article" date="2012" name="J. Bacteriol.">
        <title>Complete Genome Sequence of Mycobacterium vaccae Type Strain ATCC 25954.</title>
        <authorList>
            <person name="Ho Y.S."/>
            <person name="Adroub S.A."/>
            <person name="Abadi M."/>
            <person name="Al Alwan B."/>
            <person name="Alkhateeb R."/>
            <person name="Gao G."/>
            <person name="Ragab A."/>
            <person name="Ali S."/>
            <person name="van Soolingen D."/>
            <person name="Bitter W."/>
            <person name="Pain A."/>
            <person name="Abdallah A.M."/>
        </authorList>
    </citation>
    <scope>NUCLEOTIDE SEQUENCE [LARGE SCALE GENOMIC DNA]</scope>
    <source>
        <strain evidence="22 23">ATCC 25954</strain>
    </source>
</reference>
<keyword evidence="13" id="KW-0753">Steroid metabolism</keyword>
<evidence type="ECO:0000256" key="2">
    <source>
        <dbReference type="ARBA" id="ARBA00004370"/>
    </source>
</evidence>
<dbReference type="Gene3D" id="3.90.380.10">
    <property type="entry name" value="Naphthalene 1,2-dioxygenase Alpha Subunit, Chain A, domain 1"/>
    <property type="match status" value="1"/>
</dbReference>
<evidence type="ECO:0000256" key="16">
    <source>
        <dbReference type="ARBA" id="ARBA00026095"/>
    </source>
</evidence>
<dbReference type="InterPro" id="IPR017941">
    <property type="entry name" value="Rieske_2Fe-2S"/>
</dbReference>
<dbReference type="GO" id="GO:0046872">
    <property type="term" value="F:metal ion binding"/>
    <property type="evidence" value="ECO:0007669"/>
    <property type="project" value="UniProtKB-KW"/>
</dbReference>
<protein>
    <recommendedName>
        <fullName evidence="16">cholesterol 7-desaturase</fullName>
        <ecNumber evidence="16">1.14.19.21</ecNumber>
    </recommendedName>
    <alternativeName>
        <fullName evidence="17">Rieske-type oxygenase</fullName>
    </alternativeName>
</protein>
<dbReference type="Gene3D" id="2.102.10.10">
    <property type="entry name" value="Rieske [2Fe-2S] iron-sulphur domain"/>
    <property type="match status" value="1"/>
</dbReference>
<keyword evidence="5" id="KW-0001">2Fe-2S</keyword>
<dbReference type="PROSITE" id="PS51296">
    <property type="entry name" value="RIESKE"/>
    <property type="match status" value="1"/>
</dbReference>
<comment type="similarity">
    <text evidence="15">Belongs to the cholesterol 7-desaturase family.</text>
</comment>
<dbReference type="CDD" id="cd03469">
    <property type="entry name" value="Rieske_RO_Alpha_N"/>
    <property type="match status" value="1"/>
</dbReference>
<evidence type="ECO:0000256" key="6">
    <source>
        <dbReference type="ARBA" id="ARBA00022723"/>
    </source>
</evidence>
<comment type="caution">
    <text evidence="22">The sequence shown here is derived from an EMBL/GenBank/DDBJ whole genome shotgun (WGS) entry which is preliminary data.</text>
</comment>
<keyword evidence="12" id="KW-0472">Membrane</keyword>
<comment type="pathway">
    <text evidence="14">Steroid hormone biosynthesis; dafachronic acid biosynthesis.</text>
</comment>
<evidence type="ECO:0000256" key="19">
    <source>
        <dbReference type="ARBA" id="ARBA00047853"/>
    </source>
</evidence>
<dbReference type="HOGENOM" id="CLU_037178_1_0_11"/>
<proteinExistence type="inferred from homology"/>
<evidence type="ECO:0000256" key="7">
    <source>
        <dbReference type="ARBA" id="ARBA00022963"/>
    </source>
</evidence>
<dbReference type="PATRIC" id="fig|1194972.3.peg.2145"/>
<comment type="pathway">
    <text evidence="3">Hormone biosynthesis.</text>
</comment>
<dbReference type="EC" id="1.14.19.21" evidence="16"/>
<evidence type="ECO:0000256" key="10">
    <source>
        <dbReference type="ARBA" id="ARBA00023004"/>
    </source>
</evidence>
<keyword evidence="11" id="KW-0411">Iron-sulfur</keyword>
<dbReference type="InterPro" id="IPR050584">
    <property type="entry name" value="Cholesterol_7-desaturase"/>
</dbReference>
<dbReference type="InterPro" id="IPR036922">
    <property type="entry name" value="Rieske_2Fe-2S_sf"/>
</dbReference>
<comment type="subcellular location">
    <subcellularLocation>
        <location evidence="2">Membrane</location>
    </subcellularLocation>
</comment>
<evidence type="ECO:0000256" key="14">
    <source>
        <dbReference type="ARBA" id="ARBA00025712"/>
    </source>
</evidence>
<evidence type="ECO:0000256" key="1">
    <source>
        <dbReference type="ARBA" id="ARBA00001962"/>
    </source>
</evidence>
<dbReference type="GO" id="GO:0016042">
    <property type="term" value="P:lipid catabolic process"/>
    <property type="evidence" value="ECO:0007669"/>
    <property type="project" value="UniProtKB-KW"/>
</dbReference>